<comment type="function">
    <text evidence="9 11">Catalyzes the attachment of valine to tRNA(Val). As ValRS can inadvertently accommodate and process structurally similar amino acids such as threonine, to avoid such errors, it has a 'posttransfer' editing activity that hydrolyzes mischarged Thr-tRNA(Val) in a tRNA-dependent manner.</text>
</comment>
<name>A0AAX4FU30_9EURY</name>
<dbReference type="CDD" id="cd07962">
    <property type="entry name" value="Anticodon_Ia_Val"/>
    <property type="match status" value="1"/>
</dbReference>
<evidence type="ECO:0000256" key="4">
    <source>
        <dbReference type="ARBA" id="ARBA00022741"/>
    </source>
</evidence>
<feature type="short sequence motif" description="'KMSKS' region" evidence="11">
    <location>
        <begin position="524"/>
        <end position="528"/>
    </location>
</feature>
<accession>A0AAX4FU30</accession>
<sequence length="865" mass="98168">MSPSHQLPKNYDIEEVERRWQSTWRDEENYFDPSSPEPRFIIDTPPPYPTGNFHIGNALNWCYIDFIARYKRMRGYNVMFPQGWDCHGLPTEVKVEETHGITKNDVSREKFRELCRDLTLGNIEKMRATMRRLGFSIDWNHEYITMLPDYYRKTQVSFLRMLKAGDIYQSEHPVNFCTRCETAIAFAEVNYASRTTKLNYFDFDGIEIATTRPELLAACVAVAVHPEDERYTGLRGKKLSVPIFGHEVPVIEDPAVDPSFGSGAVMVCTFGDKTDVYWWKEHNLDLRKAINRKGVMTGIAGPYAGMTSEACREAILADMERAGILKRQEEIEQRVGTCWRCKTPIEILSERQWFVRVHHDEILETARKITWIPEHMFTRMENWVNSMEWDWCISRQRIFATPIPVWFCTTCGEMVLPADEELPIDPTVDKPRHPCPNCGGNEFAGEKDVLDTWMDSSISVLHVTGWDGSNKKPPYFPAQIRPQGHDIIRTWTFYTILRAKALVGSHPWEQILINGMVLGEDGFKMSKSRNNIISPETIIEQYGADAFRQWGAAGAATGSDIMFNWNDVVAASRFQTKLWNIFRFVMGHLERGADPAAPVTELSDRWLLVRLSGTVAEVTAAMEGYQFDRALRAIREFTWNSLADDYIEIVKGRLYGDGEEGRASACSALRTTMDVLFRLLAPIIPHFSEECYHALTGRSVHKETWPEFEYTDEDAQRKGDLLMKTVAELRRYKHDRGMALNAPLGHVTVYAPEHLDDVGDAGRALVADLEWVTGTPQLEEAVSGVEFNMAVIGPTLRGRARGFMEAVKALPPGALKNPPATVMVDGEEVAVPPEAFTPKIAYRVAGEDVEVLTLGDLVVTIGQKP</sequence>
<keyword evidence="4 11" id="KW-0547">Nucleotide-binding</keyword>
<dbReference type="EC" id="6.1.1.9" evidence="11"/>
<dbReference type="InterPro" id="IPR014729">
    <property type="entry name" value="Rossmann-like_a/b/a_fold"/>
</dbReference>
<evidence type="ECO:0000256" key="6">
    <source>
        <dbReference type="ARBA" id="ARBA00022917"/>
    </source>
</evidence>
<comment type="subcellular location">
    <subcellularLocation>
        <location evidence="1 11">Cytoplasm</location>
    </subcellularLocation>
</comment>
<dbReference type="Pfam" id="PF08264">
    <property type="entry name" value="Anticodon_1"/>
    <property type="match status" value="1"/>
</dbReference>
<comment type="domain">
    <text evidence="11">ValRS has two distinct active sites: one for aminoacylation and one for editing. The misactivated threonine is translocated from the active site to the editing site.</text>
</comment>
<dbReference type="SUPFAM" id="SSF50677">
    <property type="entry name" value="ValRS/IleRS/LeuRS editing domain"/>
    <property type="match status" value="1"/>
</dbReference>
<evidence type="ECO:0000256" key="3">
    <source>
        <dbReference type="ARBA" id="ARBA00022598"/>
    </source>
</evidence>
<dbReference type="KEGG" id="mrc:R6Y96_08955"/>
<keyword evidence="7 11" id="KW-0030">Aminoacyl-tRNA synthetase</keyword>
<dbReference type="InterPro" id="IPR013155">
    <property type="entry name" value="M/V/L/I-tRNA-synth_anticd-bd"/>
</dbReference>
<dbReference type="InterPro" id="IPR009080">
    <property type="entry name" value="tRNAsynth_Ia_anticodon-bd"/>
</dbReference>
<dbReference type="GO" id="GO:0002161">
    <property type="term" value="F:aminoacyl-tRNA deacylase activity"/>
    <property type="evidence" value="ECO:0007669"/>
    <property type="project" value="InterPro"/>
</dbReference>
<protein>
    <recommendedName>
        <fullName evidence="11">Valine--tRNA ligase</fullName>
        <ecNumber evidence="11">6.1.1.9</ecNumber>
    </recommendedName>
    <alternativeName>
        <fullName evidence="11">Valyl-tRNA synthetase</fullName>
        <shortName evidence="11">ValRS</shortName>
    </alternativeName>
</protein>
<dbReference type="RefSeq" id="WP_318621010.1">
    <property type="nucleotide sequence ID" value="NZ_CP137642.1"/>
</dbReference>
<evidence type="ECO:0000256" key="10">
    <source>
        <dbReference type="ARBA" id="ARBA00061452"/>
    </source>
</evidence>
<dbReference type="Pfam" id="PF00133">
    <property type="entry name" value="tRNA-synt_1"/>
    <property type="match status" value="1"/>
</dbReference>
<evidence type="ECO:0000313" key="15">
    <source>
        <dbReference type="Proteomes" id="UP001305652"/>
    </source>
</evidence>
<dbReference type="Gene3D" id="1.10.730.10">
    <property type="entry name" value="Isoleucyl-tRNA Synthetase, Domain 1"/>
    <property type="match status" value="1"/>
</dbReference>
<evidence type="ECO:0000256" key="5">
    <source>
        <dbReference type="ARBA" id="ARBA00022840"/>
    </source>
</evidence>
<dbReference type="PROSITE" id="PS00178">
    <property type="entry name" value="AA_TRNA_LIGASE_I"/>
    <property type="match status" value="1"/>
</dbReference>
<dbReference type="PANTHER" id="PTHR11946">
    <property type="entry name" value="VALYL-TRNA SYNTHETASES"/>
    <property type="match status" value="1"/>
</dbReference>
<feature type="binding site" evidence="11">
    <location>
        <position position="527"/>
    </location>
    <ligand>
        <name>ATP</name>
        <dbReference type="ChEBI" id="CHEBI:30616"/>
    </ligand>
</feature>
<keyword evidence="6 11" id="KW-0648">Protein biosynthesis</keyword>
<dbReference type="SUPFAM" id="SSF52374">
    <property type="entry name" value="Nucleotidylyl transferase"/>
    <property type="match status" value="1"/>
</dbReference>
<keyword evidence="5 11" id="KW-0067">ATP-binding</keyword>
<evidence type="ECO:0000256" key="2">
    <source>
        <dbReference type="ARBA" id="ARBA00022490"/>
    </source>
</evidence>
<dbReference type="NCBIfam" id="TIGR00422">
    <property type="entry name" value="valS"/>
    <property type="match status" value="1"/>
</dbReference>
<evidence type="ECO:0000259" key="13">
    <source>
        <dbReference type="Pfam" id="PF08264"/>
    </source>
</evidence>
<dbReference type="InterPro" id="IPR001412">
    <property type="entry name" value="aa-tRNA-synth_I_CS"/>
</dbReference>
<dbReference type="GeneID" id="85733282"/>
<keyword evidence="2 11" id="KW-0963">Cytoplasm</keyword>
<comment type="catalytic activity">
    <reaction evidence="8 11">
        <text>tRNA(Val) + L-valine + ATP = L-valyl-tRNA(Val) + AMP + diphosphate</text>
        <dbReference type="Rhea" id="RHEA:10704"/>
        <dbReference type="Rhea" id="RHEA-COMP:9672"/>
        <dbReference type="Rhea" id="RHEA-COMP:9708"/>
        <dbReference type="ChEBI" id="CHEBI:30616"/>
        <dbReference type="ChEBI" id="CHEBI:33019"/>
        <dbReference type="ChEBI" id="CHEBI:57762"/>
        <dbReference type="ChEBI" id="CHEBI:78442"/>
        <dbReference type="ChEBI" id="CHEBI:78537"/>
        <dbReference type="ChEBI" id="CHEBI:456215"/>
        <dbReference type="EC" id="6.1.1.9"/>
    </reaction>
</comment>
<dbReference type="PRINTS" id="PR00986">
    <property type="entry name" value="TRNASYNTHVAL"/>
</dbReference>
<dbReference type="Gene3D" id="3.40.50.620">
    <property type="entry name" value="HUPs"/>
    <property type="match status" value="2"/>
</dbReference>
<evidence type="ECO:0000256" key="1">
    <source>
        <dbReference type="ARBA" id="ARBA00004496"/>
    </source>
</evidence>
<dbReference type="CDD" id="cd00817">
    <property type="entry name" value="ValRS_core"/>
    <property type="match status" value="1"/>
</dbReference>
<comment type="similarity">
    <text evidence="10 11">Belongs to the class-I aminoacyl-tRNA synthetase family. ValS type 2 subfamily.</text>
</comment>
<feature type="domain" description="Methionyl/Valyl/Leucyl/Isoleucyl-tRNA synthetase anticodon-binding" evidence="13">
    <location>
        <begin position="604"/>
        <end position="744"/>
    </location>
</feature>
<dbReference type="Proteomes" id="UP001305652">
    <property type="component" value="Chromosome"/>
</dbReference>
<dbReference type="InterPro" id="IPR002300">
    <property type="entry name" value="aa-tRNA-synth_Ia"/>
</dbReference>
<gene>
    <name evidence="11" type="primary">valS</name>
    <name evidence="14" type="ORF">R6Y96_08955</name>
</gene>
<dbReference type="FunFam" id="3.40.50.620:FF:000192">
    <property type="entry name" value="Valine--tRNA ligase"/>
    <property type="match status" value="1"/>
</dbReference>
<keyword evidence="15" id="KW-1185">Reference proteome</keyword>
<dbReference type="InterPro" id="IPR022874">
    <property type="entry name" value="Valine-tRNA_ligase_type_2"/>
</dbReference>
<dbReference type="AlphaFoldDB" id="A0AAX4FU30"/>
<evidence type="ECO:0000256" key="11">
    <source>
        <dbReference type="HAMAP-Rule" id="MF_02005"/>
    </source>
</evidence>
<evidence type="ECO:0000256" key="7">
    <source>
        <dbReference type="ARBA" id="ARBA00023146"/>
    </source>
</evidence>
<dbReference type="EMBL" id="CP137642">
    <property type="protein sequence ID" value="WOX57411.1"/>
    <property type="molecule type" value="Genomic_DNA"/>
</dbReference>
<dbReference type="PANTHER" id="PTHR11946:SF93">
    <property type="entry name" value="VALINE--TRNA LIGASE, CHLOROPLASTIC_MITOCHONDRIAL 2"/>
    <property type="match status" value="1"/>
</dbReference>
<dbReference type="InterPro" id="IPR033705">
    <property type="entry name" value="Anticodon_Ia_Val"/>
</dbReference>
<evidence type="ECO:0000259" key="12">
    <source>
        <dbReference type="Pfam" id="PF00133"/>
    </source>
</evidence>
<dbReference type="InterPro" id="IPR002303">
    <property type="entry name" value="Valyl-tRNA_ligase"/>
</dbReference>
<dbReference type="SUPFAM" id="SSF47323">
    <property type="entry name" value="Anticodon-binding domain of a subclass of class I aminoacyl-tRNA synthetases"/>
    <property type="match status" value="1"/>
</dbReference>
<proteinExistence type="inferred from homology"/>
<dbReference type="NCBIfam" id="NF009687">
    <property type="entry name" value="PRK13208.1"/>
    <property type="match status" value="1"/>
</dbReference>
<evidence type="ECO:0000256" key="9">
    <source>
        <dbReference type="ARBA" id="ARBA00055630"/>
    </source>
</evidence>
<dbReference type="InterPro" id="IPR009008">
    <property type="entry name" value="Val/Leu/Ile-tRNA-synth_edit"/>
</dbReference>
<feature type="domain" description="Aminoacyl-tRNA synthetase class Ia" evidence="12">
    <location>
        <begin position="20"/>
        <end position="562"/>
    </location>
</feature>
<evidence type="ECO:0000313" key="14">
    <source>
        <dbReference type="EMBL" id="WOX57411.1"/>
    </source>
</evidence>
<dbReference type="GO" id="GO:0005524">
    <property type="term" value="F:ATP binding"/>
    <property type="evidence" value="ECO:0007669"/>
    <property type="project" value="UniProtKB-UniRule"/>
</dbReference>
<dbReference type="GO" id="GO:0006438">
    <property type="term" value="P:valyl-tRNA aminoacylation"/>
    <property type="evidence" value="ECO:0007669"/>
    <property type="project" value="UniProtKB-UniRule"/>
</dbReference>
<dbReference type="GO" id="GO:0004832">
    <property type="term" value="F:valine-tRNA ligase activity"/>
    <property type="evidence" value="ECO:0007669"/>
    <property type="project" value="UniProtKB-UniRule"/>
</dbReference>
<dbReference type="GO" id="GO:0005829">
    <property type="term" value="C:cytosol"/>
    <property type="evidence" value="ECO:0007669"/>
    <property type="project" value="TreeGrafter"/>
</dbReference>
<keyword evidence="3 11" id="KW-0436">Ligase</keyword>
<dbReference type="HAMAP" id="MF_02005">
    <property type="entry name" value="Val_tRNA_synth_type2"/>
    <property type="match status" value="1"/>
</dbReference>
<evidence type="ECO:0000256" key="8">
    <source>
        <dbReference type="ARBA" id="ARBA00047552"/>
    </source>
</evidence>
<reference evidence="14 15" key="1">
    <citation type="submission" date="2023-10" db="EMBL/GenBank/DDBJ databases">
        <title>The complete genome sequence of Methanoculleus receptaculi DSM 18860.</title>
        <authorList>
            <person name="Lai S.-J."/>
            <person name="You Y.-T."/>
            <person name="Chen S.-C."/>
        </authorList>
    </citation>
    <scope>NUCLEOTIDE SEQUENCE [LARGE SCALE GENOMIC DNA]</scope>
    <source>
        <strain evidence="14 15">DSM 18860</strain>
    </source>
</reference>
<feature type="short sequence motif" description="'HIGH' region" evidence="11">
    <location>
        <begin position="47"/>
        <end position="57"/>
    </location>
</feature>
<organism evidence="14 15">
    <name type="scientific">Methanoculleus receptaculi</name>
    <dbReference type="NCBI Taxonomy" id="394967"/>
    <lineage>
        <taxon>Archaea</taxon>
        <taxon>Methanobacteriati</taxon>
        <taxon>Methanobacteriota</taxon>
        <taxon>Stenosarchaea group</taxon>
        <taxon>Methanomicrobia</taxon>
        <taxon>Methanomicrobiales</taxon>
        <taxon>Methanomicrobiaceae</taxon>
        <taxon>Methanoculleus</taxon>
    </lineage>
</organism>